<dbReference type="GeneID" id="13284731"/>
<dbReference type="EMBL" id="FP929065">
    <property type="protein sequence ID" value="CBX91099.1"/>
    <property type="molecule type" value="Genomic_DNA"/>
</dbReference>
<organism evidence="3">
    <name type="scientific">Leptosphaeria maculans (strain JN3 / isolate v23.1.3 / race Av1-4-5-6-7-8)</name>
    <name type="common">Blackleg fungus</name>
    <name type="synonym">Phoma lingam</name>
    <dbReference type="NCBI Taxonomy" id="985895"/>
    <lineage>
        <taxon>Eukaryota</taxon>
        <taxon>Fungi</taxon>
        <taxon>Dikarya</taxon>
        <taxon>Ascomycota</taxon>
        <taxon>Pezizomycotina</taxon>
        <taxon>Dothideomycetes</taxon>
        <taxon>Pleosporomycetidae</taxon>
        <taxon>Pleosporales</taxon>
        <taxon>Pleosporineae</taxon>
        <taxon>Leptosphaeriaceae</taxon>
        <taxon>Plenodomus</taxon>
        <taxon>Plenodomus lingam/Leptosphaeria maculans species complex</taxon>
    </lineage>
</organism>
<feature type="compositionally biased region" description="Basic and acidic residues" evidence="1">
    <location>
        <begin position="133"/>
        <end position="161"/>
    </location>
</feature>
<sequence length="435" mass="48278">MTVPTFAVDSIQDQQHFSSSPHARNSPAKNQQRQDSPRPTCHQHRSIWDPTEAEWASAISAASTTCTFTESYRTPFYPGPSTSSSTTATKSSTSALVKLGSTVRDAWATLKAGRRNERQDSGKNSVYSFNSENSRKVKDKDKGRKEEEKEDANKASKDSQEKLTNTYYANPTGDVHDDVMQTYFLHGSKYFTGSGLATASAQCMHVLDLAAYFTSSSPANTTTTHLIDAKPRLPTAIATILSHTSPACITAFLDPRTEEFAYRREIERSKAGLILVVRRHGNKVIAGGYRNLGFKLHWVAYVRAVVGVRGEWYEVFAAAGPGHTRIRDGVVAWDEFCADGDEGERSGTGAEDKRKPRLALAGLEKTQEMEGSGEQLVEAKFILFQSRILARALLWDIWVRFEEMNECKATWEADGVVTNVRLQRALLGFGEEDEE</sequence>
<feature type="region of interest" description="Disordered" evidence="1">
    <location>
        <begin position="1"/>
        <end position="44"/>
    </location>
</feature>
<dbReference type="Proteomes" id="UP000002668">
    <property type="component" value="Genome"/>
</dbReference>
<feature type="compositionally biased region" description="Polar residues" evidence="1">
    <location>
        <begin position="11"/>
        <end position="34"/>
    </location>
</feature>
<gene>
    <name evidence="2" type="ORF">LEMA_P061330.1</name>
</gene>
<evidence type="ECO:0000313" key="3">
    <source>
        <dbReference type="Proteomes" id="UP000002668"/>
    </source>
</evidence>
<reference evidence="3" key="1">
    <citation type="journal article" date="2011" name="Nat. Commun.">
        <title>Effector diversification within compartments of the Leptosphaeria maculans genome affected by Repeat-Induced Point mutations.</title>
        <authorList>
            <person name="Rouxel T."/>
            <person name="Grandaubert J."/>
            <person name="Hane J.K."/>
            <person name="Hoede C."/>
            <person name="van de Wouw A.P."/>
            <person name="Couloux A."/>
            <person name="Dominguez V."/>
            <person name="Anthouard V."/>
            <person name="Bally P."/>
            <person name="Bourras S."/>
            <person name="Cozijnsen A.J."/>
            <person name="Ciuffetti L.M."/>
            <person name="Degrave A."/>
            <person name="Dilmaghani A."/>
            <person name="Duret L."/>
            <person name="Fudal I."/>
            <person name="Goodwin S.B."/>
            <person name="Gout L."/>
            <person name="Glaser N."/>
            <person name="Linglin J."/>
            <person name="Kema G.H.J."/>
            <person name="Lapalu N."/>
            <person name="Lawrence C.B."/>
            <person name="May K."/>
            <person name="Meyer M."/>
            <person name="Ollivier B."/>
            <person name="Poulain J."/>
            <person name="Schoch C.L."/>
            <person name="Simon A."/>
            <person name="Spatafora J.W."/>
            <person name="Stachowiak A."/>
            <person name="Turgeon B.G."/>
            <person name="Tyler B.M."/>
            <person name="Vincent D."/>
            <person name="Weissenbach J."/>
            <person name="Amselem J."/>
            <person name="Quesneville H."/>
            <person name="Oliver R.P."/>
            <person name="Wincker P."/>
            <person name="Balesdent M.-H."/>
            <person name="Howlett B.J."/>
        </authorList>
    </citation>
    <scope>NUCLEOTIDE SEQUENCE [LARGE SCALE GENOMIC DNA]</scope>
    <source>
        <strain evidence="3">JN3 / isolate v23.1.3 / race Av1-4-5-6-7-8</strain>
    </source>
</reference>
<feature type="region of interest" description="Disordered" evidence="1">
    <location>
        <begin position="111"/>
        <end position="162"/>
    </location>
</feature>
<dbReference type="HOGENOM" id="CLU_630165_0_0_1"/>
<proteinExistence type="predicted"/>
<dbReference type="OMA" id="QWSLYVR"/>
<evidence type="ECO:0000313" key="2">
    <source>
        <dbReference type="EMBL" id="CBX91099.1"/>
    </source>
</evidence>
<dbReference type="VEuPathDB" id="FungiDB:LEMA_P061330.1"/>
<dbReference type="RefSeq" id="XP_003834464.1">
    <property type="nucleotide sequence ID" value="XM_003834416.1"/>
</dbReference>
<name>E4ZIS8_LEPMJ</name>
<evidence type="ECO:0000256" key="1">
    <source>
        <dbReference type="SAM" id="MobiDB-lite"/>
    </source>
</evidence>
<dbReference type="InParanoid" id="E4ZIS8"/>
<feature type="compositionally biased region" description="Polar residues" evidence="1">
    <location>
        <begin position="122"/>
        <end position="132"/>
    </location>
</feature>
<dbReference type="OrthoDB" id="5395789at2759"/>
<accession>E4ZIS8</accession>
<keyword evidence="3" id="KW-1185">Reference proteome</keyword>
<protein>
    <submittedName>
        <fullName evidence="2">Predicted protein</fullName>
    </submittedName>
</protein>
<dbReference type="eggNOG" id="ENOG502RI5F">
    <property type="taxonomic scope" value="Eukaryota"/>
</dbReference>
<dbReference type="AlphaFoldDB" id="E4ZIS8"/>